<dbReference type="OrthoDB" id="9805828at2"/>
<dbReference type="SUPFAM" id="SSF46626">
    <property type="entry name" value="Cytochrome c"/>
    <property type="match status" value="1"/>
</dbReference>
<dbReference type="GO" id="GO:0009055">
    <property type="term" value="F:electron transfer activity"/>
    <property type="evidence" value="ECO:0007669"/>
    <property type="project" value="InterPro"/>
</dbReference>
<feature type="chain" id="PRO_5019450632" evidence="2">
    <location>
        <begin position="21"/>
        <end position="125"/>
    </location>
</feature>
<proteinExistence type="predicted"/>
<feature type="region of interest" description="Disordered" evidence="1">
    <location>
        <begin position="30"/>
        <end position="60"/>
    </location>
</feature>
<dbReference type="GO" id="GO:0020037">
    <property type="term" value="F:heme binding"/>
    <property type="evidence" value="ECO:0007669"/>
    <property type="project" value="InterPro"/>
</dbReference>
<dbReference type="EMBL" id="RBIG01000001">
    <property type="protein sequence ID" value="RKQ72568.1"/>
    <property type="molecule type" value="Genomic_DNA"/>
</dbReference>
<organism evidence="3 4">
    <name type="scientific">Oceanibaculum indicum</name>
    <dbReference type="NCBI Taxonomy" id="526216"/>
    <lineage>
        <taxon>Bacteria</taxon>
        <taxon>Pseudomonadati</taxon>
        <taxon>Pseudomonadota</taxon>
        <taxon>Alphaproteobacteria</taxon>
        <taxon>Rhodospirillales</taxon>
        <taxon>Oceanibaculaceae</taxon>
        <taxon>Oceanibaculum</taxon>
    </lineage>
</organism>
<evidence type="ECO:0000256" key="1">
    <source>
        <dbReference type="SAM" id="MobiDB-lite"/>
    </source>
</evidence>
<evidence type="ECO:0000256" key="2">
    <source>
        <dbReference type="SAM" id="SignalP"/>
    </source>
</evidence>
<protein>
    <submittedName>
        <fullName evidence="3">Cytochrome c</fullName>
    </submittedName>
</protein>
<accession>A0A420WNF8</accession>
<reference evidence="3 4" key="1">
    <citation type="submission" date="2018-10" db="EMBL/GenBank/DDBJ databases">
        <title>Comparative analysis of microorganisms from saline springs in Andes Mountain Range, Colombia.</title>
        <authorList>
            <person name="Rubin E."/>
        </authorList>
    </citation>
    <scope>NUCLEOTIDE SEQUENCE [LARGE SCALE GENOMIC DNA]</scope>
    <source>
        <strain evidence="3 4">USBA 36</strain>
    </source>
</reference>
<keyword evidence="2" id="KW-0732">Signal</keyword>
<dbReference type="AlphaFoldDB" id="A0A420WNF8"/>
<feature type="signal peptide" evidence="2">
    <location>
        <begin position="1"/>
        <end position="20"/>
    </location>
</feature>
<dbReference type="Proteomes" id="UP000277424">
    <property type="component" value="Unassembled WGS sequence"/>
</dbReference>
<name>A0A420WNF8_9PROT</name>
<dbReference type="Gene3D" id="1.10.760.10">
    <property type="entry name" value="Cytochrome c-like domain"/>
    <property type="match status" value="1"/>
</dbReference>
<dbReference type="RefSeq" id="WP_008942683.1">
    <property type="nucleotide sequence ID" value="NZ_RBIG01000001.1"/>
</dbReference>
<evidence type="ECO:0000313" key="4">
    <source>
        <dbReference type="Proteomes" id="UP000277424"/>
    </source>
</evidence>
<dbReference type="InterPro" id="IPR036909">
    <property type="entry name" value="Cyt_c-like_dom_sf"/>
</dbReference>
<evidence type="ECO:0000313" key="3">
    <source>
        <dbReference type="EMBL" id="RKQ72568.1"/>
    </source>
</evidence>
<comment type="caution">
    <text evidence="3">The sequence shown here is derived from an EMBL/GenBank/DDBJ whole genome shotgun (WGS) entry which is preliminary data.</text>
</comment>
<gene>
    <name evidence="3" type="ORF">BCL74_0336</name>
</gene>
<sequence>MRILPILALVLVLPVSAALAQGYNPLARPGFNPLAPGSPAGKPQQKQEEGNPELGGLPDGKGAEETFYACTACHSTAIIRQQHVTDARWDDLWNWMIEKQGMPEYPPEDKELILGYLKQHFSSER</sequence>